<dbReference type="Proteomes" id="UP000438429">
    <property type="component" value="Unassembled WGS sequence"/>
</dbReference>
<dbReference type="EMBL" id="VEVO01000010">
    <property type="protein sequence ID" value="KAF0036177.1"/>
    <property type="molecule type" value="Genomic_DNA"/>
</dbReference>
<sequence>MKSGLAAVTGTGRVDVPYELVPSTGERRKDTSLRYILHLALGSGRQPSPHFPFSPSAMHLLLGSTFATIQSSLCVTQRPDDSKCVSMYVFDDDVPQMTEQRLSKRLTGRSHQCFLLNTDDMMVISLQSPDHIRCGPTTQPSSGWRLSSSSLAPKQSHNISAQGVWVGGAGGVVLVQRSALECRAAVGLSFVTMKRAYRDVRHIASLHINAVNVALETHQNHDSPYGVLIAEHEPEDKPTVIVHSLPQSHGTLDAAVLYGLLGIHVDRIRKLIPYLPRVPGALRPERRSS</sequence>
<organism evidence="1 2">
    <name type="scientific">Scophthalmus maximus</name>
    <name type="common">Turbot</name>
    <name type="synonym">Psetta maxima</name>
    <dbReference type="NCBI Taxonomy" id="52904"/>
    <lineage>
        <taxon>Eukaryota</taxon>
        <taxon>Metazoa</taxon>
        <taxon>Chordata</taxon>
        <taxon>Craniata</taxon>
        <taxon>Vertebrata</taxon>
        <taxon>Euteleostomi</taxon>
        <taxon>Actinopterygii</taxon>
        <taxon>Neopterygii</taxon>
        <taxon>Teleostei</taxon>
        <taxon>Neoteleostei</taxon>
        <taxon>Acanthomorphata</taxon>
        <taxon>Carangaria</taxon>
        <taxon>Pleuronectiformes</taxon>
        <taxon>Pleuronectoidei</taxon>
        <taxon>Scophthalmidae</taxon>
        <taxon>Scophthalmus</taxon>
    </lineage>
</organism>
<evidence type="ECO:0000313" key="2">
    <source>
        <dbReference type="Proteomes" id="UP000438429"/>
    </source>
</evidence>
<accession>A0A6A4SRY2</accession>
<reference evidence="1 2" key="1">
    <citation type="submission" date="2019-06" db="EMBL/GenBank/DDBJ databases">
        <title>Draft genomes of female and male turbot (Scophthalmus maximus).</title>
        <authorList>
            <person name="Xu H."/>
            <person name="Xu X.-W."/>
            <person name="Shao C."/>
            <person name="Chen S."/>
        </authorList>
    </citation>
    <scope>NUCLEOTIDE SEQUENCE [LARGE SCALE GENOMIC DNA]</scope>
    <source>
        <strain evidence="1">Ysfricsl-2016a</strain>
        <tissue evidence="1">Blood</tissue>
    </source>
</reference>
<evidence type="ECO:0000313" key="1">
    <source>
        <dbReference type="EMBL" id="KAF0036177.1"/>
    </source>
</evidence>
<dbReference type="AlphaFoldDB" id="A0A6A4SRY2"/>
<comment type="caution">
    <text evidence="1">The sequence shown here is derived from an EMBL/GenBank/DDBJ whole genome shotgun (WGS) entry which is preliminary data.</text>
</comment>
<gene>
    <name evidence="1" type="ORF">F2P81_011489</name>
</gene>
<proteinExistence type="predicted"/>
<name>A0A6A4SRY2_SCOMX</name>
<protein>
    <submittedName>
        <fullName evidence="1">Uncharacterized protein</fullName>
    </submittedName>
</protein>